<dbReference type="Pfam" id="PF08478">
    <property type="entry name" value="POTRA_1"/>
    <property type="match status" value="1"/>
</dbReference>
<evidence type="ECO:0000313" key="8">
    <source>
        <dbReference type="EMBL" id="VTQ87907.1"/>
    </source>
</evidence>
<evidence type="ECO:0000256" key="5">
    <source>
        <dbReference type="ARBA" id="ARBA00023306"/>
    </source>
</evidence>
<evidence type="ECO:0000256" key="4">
    <source>
        <dbReference type="ARBA" id="ARBA00022989"/>
    </source>
</evidence>
<feature type="domain" description="Cell division protein FtsQ/DivIB C-terminal" evidence="6">
    <location>
        <begin position="135"/>
        <end position="256"/>
    </location>
</feature>
<evidence type="ECO:0000313" key="9">
    <source>
        <dbReference type="Proteomes" id="UP000308489"/>
    </source>
</evidence>
<dbReference type="RefSeq" id="WP_138209845.1">
    <property type="nucleotide sequence ID" value="NZ_CBCRUQ010000004.1"/>
</dbReference>
<evidence type="ECO:0000256" key="2">
    <source>
        <dbReference type="ARBA" id="ARBA00022618"/>
    </source>
</evidence>
<evidence type="ECO:0000256" key="1">
    <source>
        <dbReference type="ARBA" id="ARBA00022475"/>
    </source>
</evidence>
<organism evidence="8 9">
    <name type="scientific">Hathewaya histolytica</name>
    <name type="common">Clostridium histolyticum</name>
    <dbReference type="NCBI Taxonomy" id="1498"/>
    <lineage>
        <taxon>Bacteria</taxon>
        <taxon>Bacillati</taxon>
        <taxon>Bacillota</taxon>
        <taxon>Clostridia</taxon>
        <taxon>Eubacteriales</taxon>
        <taxon>Clostridiaceae</taxon>
        <taxon>Hathewaya</taxon>
    </lineage>
</organism>
<dbReference type="InterPro" id="IPR050487">
    <property type="entry name" value="FtsQ_DivIB"/>
</dbReference>
<proteinExistence type="predicted"/>
<evidence type="ECO:0000256" key="3">
    <source>
        <dbReference type="ARBA" id="ARBA00022692"/>
    </source>
</evidence>
<keyword evidence="4" id="KW-1133">Transmembrane helix</keyword>
<protein>
    <submittedName>
        <fullName evidence="8">Cell division septal protein divIB/FtsQ</fullName>
    </submittedName>
</protein>
<keyword evidence="3" id="KW-0812">Transmembrane</keyword>
<keyword evidence="9" id="KW-1185">Reference proteome</keyword>
<feature type="domain" description="POTRA" evidence="7">
    <location>
        <begin position="60"/>
        <end position="126"/>
    </location>
</feature>
<dbReference type="Proteomes" id="UP000308489">
    <property type="component" value="Chromosome 1"/>
</dbReference>
<dbReference type="KEGG" id="hhw:NCTC503_01154"/>
<dbReference type="Pfam" id="PF03799">
    <property type="entry name" value="FtsQ_DivIB_C"/>
    <property type="match status" value="1"/>
</dbReference>
<dbReference type="PANTHER" id="PTHR37820">
    <property type="entry name" value="CELL DIVISION PROTEIN DIVIB"/>
    <property type="match status" value="1"/>
</dbReference>
<dbReference type="GO" id="GO:0051301">
    <property type="term" value="P:cell division"/>
    <property type="evidence" value="ECO:0007669"/>
    <property type="project" value="UniProtKB-KW"/>
</dbReference>
<dbReference type="EMBL" id="LR590481">
    <property type="protein sequence ID" value="VTQ87907.1"/>
    <property type="molecule type" value="Genomic_DNA"/>
</dbReference>
<dbReference type="InterPro" id="IPR005548">
    <property type="entry name" value="Cell_div_FtsQ/DivIB_C"/>
</dbReference>
<dbReference type="Gene3D" id="3.10.20.310">
    <property type="entry name" value="membrane protein fhac"/>
    <property type="match status" value="1"/>
</dbReference>
<dbReference type="AlphaFoldDB" id="A0A4V6KCV3"/>
<evidence type="ECO:0000259" key="6">
    <source>
        <dbReference type="Pfam" id="PF03799"/>
    </source>
</evidence>
<keyword evidence="1" id="KW-1003">Cell membrane</keyword>
<accession>A0A4V6KCV3</accession>
<reference evidence="8 9" key="1">
    <citation type="submission" date="2019-05" db="EMBL/GenBank/DDBJ databases">
        <authorList>
            <consortium name="Pathogen Informatics"/>
        </authorList>
    </citation>
    <scope>NUCLEOTIDE SEQUENCE [LARGE SCALE GENOMIC DNA]</scope>
    <source>
        <strain evidence="8 9">NCTC503</strain>
    </source>
</reference>
<keyword evidence="2 8" id="KW-0132">Cell division</keyword>
<dbReference type="InterPro" id="IPR013685">
    <property type="entry name" value="POTRA_FtsQ_type"/>
</dbReference>
<dbReference type="PANTHER" id="PTHR37820:SF1">
    <property type="entry name" value="CELL DIVISION PROTEIN FTSQ"/>
    <property type="match status" value="1"/>
</dbReference>
<dbReference type="OrthoDB" id="1953902at2"/>
<keyword evidence="5" id="KW-0131">Cell cycle</keyword>
<keyword evidence="4" id="KW-0472">Membrane</keyword>
<evidence type="ECO:0000259" key="7">
    <source>
        <dbReference type="Pfam" id="PF08478"/>
    </source>
</evidence>
<dbReference type="GO" id="GO:0005886">
    <property type="term" value="C:plasma membrane"/>
    <property type="evidence" value="ECO:0007669"/>
    <property type="project" value="TreeGrafter"/>
</dbReference>
<sequence length="267" mass="30896">MKVKKGVNKKKVKTVEDIIKNKEAVLKRRKKKKKRKNLVLMSLFLISILTTMCLKLPQFLIKSVEVGKTKNLDRNLIQIIGEKAKNKNIFLLDKNSLESEIKQNKYVKDIKIKRKFPNKIFIDITENDSEMYLKGKDNYLIIDSNGNLLDIKKDIKNMSLLELMGFKETDIKNNSIQFKDNRQKEILYSILELSKKNKSGYNITGVDVHNVTSINIRVNDIIVKIGTEYNLKEKLNKALNIIRLHGIKDKKGYIDVSYDGNPVVNVN</sequence>
<name>A0A4V6KCV3_HATHI</name>
<gene>
    <name evidence="8" type="primary">divIB</name>
    <name evidence="8" type="ORF">NCTC503_01154</name>
</gene>